<dbReference type="PANTHER" id="PTHR30627:SF1">
    <property type="entry name" value="PEPTIDOGLYCAN D,D-TRANSPEPTIDASE FTSI"/>
    <property type="match status" value="1"/>
</dbReference>
<dbReference type="GO" id="GO:0005886">
    <property type="term" value="C:plasma membrane"/>
    <property type="evidence" value="ECO:0007669"/>
    <property type="project" value="TreeGrafter"/>
</dbReference>
<comment type="caution">
    <text evidence="5">The sequence shown here is derived from an EMBL/GenBank/DDBJ whole genome shotgun (WGS) entry which is preliminary data.</text>
</comment>
<comment type="subcellular location">
    <subcellularLocation>
        <location evidence="1">Membrane</location>
    </subcellularLocation>
</comment>
<evidence type="ECO:0000256" key="2">
    <source>
        <dbReference type="ARBA" id="ARBA00023136"/>
    </source>
</evidence>
<name>A0A094QBL0_9ZZZZ</name>
<feature type="domain" description="Penicillin-binding protein transpeptidase" evidence="3">
    <location>
        <begin position="261"/>
        <end position="567"/>
    </location>
</feature>
<evidence type="ECO:0008006" key="6">
    <source>
        <dbReference type="Google" id="ProtNLM"/>
    </source>
</evidence>
<dbReference type="Pfam" id="PF03717">
    <property type="entry name" value="PBP_dimer"/>
    <property type="match status" value="1"/>
</dbReference>
<evidence type="ECO:0000256" key="1">
    <source>
        <dbReference type="ARBA" id="ARBA00004370"/>
    </source>
</evidence>
<dbReference type="AlphaFoldDB" id="A0A094QBL0"/>
<dbReference type="InterPro" id="IPR050515">
    <property type="entry name" value="Beta-lactam/transpept"/>
</dbReference>
<keyword evidence="2" id="KW-0472">Membrane</keyword>
<dbReference type="Pfam" id="PF00905">
    <property type="entry name" value="Transpeptidase"/>
    <property type="match status" value="1"/>
</dbReference>
<gene>
    <name evidence="5" type="ORF">GM50_0395</name>
</gene>
<evidence type="ECO:0000313" key="5">
    <source>
        <dbReference type="EMBL" id="KGA20787.1"/>
    </source>
</evidence>
<feature type="domain" description="Penicillin-binding protein dimerisation" evidence="4">
    <location>
        <begin position="59"/>
        <end position="207"/>
    </location>
</feature>
<evidence type="ECO:0000259" key="3">
    <source>
        <dbReference type="Pfam" id="PF00905"/>
    </source>
</evidence>
<dbReference type="EMBL" id="JNSK01000001">
    <property type="protein sequence ID" value="KGA20787.1"/>
    <property type="molecule type" value="Genomic_DNA"/>
</dbReference>
<protein>
    <recommendedName>
        <fullName evidence="6">Penicillin-binding protein 2</fullName>
    </recommendedName>
</protein>
<dbReference type="InterPro" id="IPR001460">
    <property type="entry name" value="PCN-bd_Tpept"/>
</dbReference>
<dbReference type="InterPro" id="IPR036138">
    <property type="entry name" value="PBP_dimer_sf"/>
</dbReference>
<dbReference type="Gene3D" id="3.90.1310.10">
    <property type="entry name" value="Penicillin-binding protein 2a (Domain 2)"/>
    <property type="match status" value="1"/>
</dbReference>
<organism evidence="5">
    <name type="scientific">freshwater metagenome</name>
    <dbReference type="NCBI Taxonomy" id="449393"/>
    <lineage>
        <taxon>unclassified sequences</taxon>
        <taxon>metagenomes</taxon>
        <taxon>ecological metagenomes</taxon>
    </lineage>
</organism>
<dbReference type="GO" id="GO:0008658">
    <property type="term" value="F:penicillin binding"/>
    <property type="evidence" value="ECO:0007669"/>
    <property type="project" value="InterPro"/>
</dbReference>
<dbReference type="SUPFAM" id="SSF56601">
    <property type="entry name" value="beta-lactamase/transpeptidase-like"/>
    <property type="match status" value="1"/>
</dbReference>
<evidence type="ECO:0000259" key="4">
    <source>
        <dbReference type="Pfam" id="PF03717"/>
    </source>
</evidence>
<dbReference type="PANTHER" id="PTHR30627">
    <property type="entry name" value="PEPTIDOGLYCAN D,D-TRANSPEPTIDASE"/>
    <property type="match status" value="1"/>
</dbReference>
<dbReference type="Gene3D" id="3.30.450.330">
    <property type="match status" value="1"/>
</dbReference>
<accession>A0A094QBL0</accession>
<dbReference type="GO" id="GO:0071555">
    <property type="term" value="P:cell wall organization"/>
    <property type="evidence" value="ECO:0007669"/>
    <property type="project" value="TreeGrafter"/>
</dbReference>
<proteinExistence type="predicted"/>
<dbReference type="InterPro" id="IPR005311">
    <property type="entry name" value="PBP_dimer"/>
</dbReference>
<sequence length="615" mass="65590">MTVSRVGNFELSVKRIRTLFVIALVIFLLFGARLIQIQAIQSGEYKLKAANEMESTRAIPAPRGEITDINGVAFARSVSAINIVVDQQMIKDPARVALLVAPILGLTVEEVELSITGDRRYSMVLESAQPSTWNRLTAAIERYNATLEPVDFEKRISGFFSERGYVREYPSGNLVSSLVGFVRKDGLGASGVELSMNSSITGTPGLYSFARGRGAEIPGSQSEIVAAEAGTTVRLTIDRDIQWVAQKAIAEAVRKARASSGTVIVMDPKTGAILAHATAPTFDPNNTKKVSLDLMRNPSVQDAYEPGSTGKIMTLAAALEEGKITPETVFDVPYKIKRGGEEFKDHDPHPLQKLTTAGILAVSSNTGTIKIAETMSNDKLYSYLKKFGIGTKTGAGLPGENVGKLLEVKDWSGTTAPTVAFGQGYSLNAMQATSIFATIANDGIRVSPTVIAGTSDSSGNFTPFKSEKGTKVVSPETASKMRLMMESVVSAHGTAPSAAIPGYRVAGKTGTAIRYDDLCGCYRGYTASFIGFAPAEAPAYVINVTIQDPKGAYYGGSLGGPVFKKVMTFVLQSKHISPSGATFQPVALDLKELNAKKRAENKAAKIEISQASNRG</sequence>
<dbReference type="Gene3D" id="3.40.710.10">
    <property type="entry name" value="DD-peptidase/beta-lactamase superfamily"/>
    <property type="match status" value="1"/>
</dbReference>
<dbReference type="SUPFAM" id="SSF56519">
    <property type="entry name" value="Penicillin binding protein dimerisation domain"/>
    <property type="match status" value="1"/>
</dbReference>
<reference evidence="5" key="1">
    <citation type="submission" date="2014-05" db="EMBL/GenBank/DDBJ databases">
        <title>Key roles for freshwater Actinobacteria revealed by deep metagenomic sequencing.</title>
        <authorList>
            <person name="Ghai R."/>
            <person name="Mizuno C.M."/>
            <person name="Picazo A."/>
            <person name="Camacho A."/>
            <person name="Rodriguez-Valera F."/>
        </authorList>
    </citation>
    <scope>NUCLEOTIDE SEQUENCE</scope>
</reference>
<dbReference type="InterPro" id="IPR012338">
    <property type="entry name" value="Beta-lactam/transpept-like"/>
</dbReference>